<feature type="compositionally biased region" description="Polar residues" evidence="1">
    <location>
        <begin position="1"/>
        <end position="11"/>
    </location>
</feature>
<keyword evidence="3" id="KW-1185">Reference proteome</keyword>
<organism evidence="2 3">
    <name type="scientific">Crepidotus variabilis</name>
    <dbReference type="NCBI Taxonomy" id="179855"/>
    <lineage>
        <taxon>Eukaryota</taxon>
        <taxon>Fungi</taxon>
        <taxon>Dikarya</taxon>
        <taxon>Basidiomycota</taxon>
        <taxon>Agaricomycotina</taxon>
        <taxon>Agaricomycetes</taxon>
        <taxon>Agaricomycetidae</taxon>
        <taxon>Agaricales</taxon>
        <taxon>Agaricineae</taxon>
        <taxon>Crepidotaceae</taxon>
        <taxon>Crepidotus</taxon>
    </lineage>
</organism>
<gene>
    <name evidence="2" type="ORF">CPB83DRAFT_911784</name>
</gene>
<evidence type="ECO:0000313" key="2">
    <source>
        <dbReference type="EMBL" id="KAF9521291.1"/>
    </source>
</evidence>
<dbReference type="AlphaFoldDB" id="A0A9P6BBV3"/>
<evidence type="ECO:0000313" key="3">
    <source>
        <dbReference type="Proteomes" id="UP000807306"/>
    </source>
</evidence>
<evidence type="ECO:0000256" key="1">
    <source>
        <dbReference type="SAM" id="MobiDB-lite"/>
    </source>
</evidence>
<proteinExistence type="predicted"/>
<reference evidence="2" key="1">
    <citation type="submission" date="2020-11" db="EMBL/GenBank/DDBJ databases">
        <authorList>
            <consortium name="DOE Joint Genome Institute"/>
            <person name="Ahrendt S."/>
            <person name="Riley R."/>
            <person name="Andreopoulos W."/>
            <person name="Labutti K."/>
            <person name="Pangilinan J."/>
            <person name="Ruiz-Duenas F.J."/>
            <person name="Barrasa J.M."/>
            <person name="Sanchez-Garcia M."/>
            <person name="Camarero S."/>
            <person name="Miyauchi S."/>
            <person name="Serrano A."/>
            <person name="Linde D."/>
            <person name="Babiker R."/>
            <person name="Drula E."/>
            <person name="Ayuso-Fernandez I."/>
            <person name="Pacheco R."/>
            <person name="Padilla G."/>
            <person name="Ferreira P."/>
            <person name="Barriuso J."/>
            <person name="Kellner H."/>
            <person name="Castanera R."/>
            <person name="Alfaro M."/>
            <person name="Ramirez L."/>
            <person name="Pisabarro A.G."/>
            <person name="Kuo A."/>
            <person name="Tritt A."/>
            <person name="Lipzen A."/>
            <person name="He G."/>
            <person name="Yan M."/>
            <person name="Ng V."/>
            <person name="Cullen D."/>
            <person name="Martin F."/>
            <person name="Rosso M.-N."/>
            <person name="Henrissat B."/>
            <person name="Hibbett D."/>
            <person name="Martinez A.T."/>
            <person name="Grigoriev I.V."/>
        </authorList>
    </citation>
    <scope>NUCLEOTIDE SEQUENCE</scope>
    <source>
        <strain evidence="2">CBS 506.95</strain>
    </source>
</reference>
<comment type="caution">
    <text evidence="2">The sequence shown here is derived from an EMBL/GenBank/DDBJ whole genome shotgun (WGS) entry which is preliminary data.</text>
</comment>
<name>A0A9P6BBV3_9AGAR</name>
<dbReference type="Proteomes" id="UP000807306">
    <property type="component" value="Unassembled WGS sequence"/>
</dbReference>
<dbReference type="EMBL" id="MU158151">
    <property type="protein sequence ID" value="KAF9521291.1"/>
    <property type="molecule type" value="Genomic_DNA"/>
</dbReference>
<protein>
    <submittedName>
        <fullName evidence="2">Uncharacterized protein</fullName>
    </submittedName>
</protein>
<sequence>MSQQQSPQNATVIDKGKNEEHLPNSPVLTIPPGFVLAKASNGAHYAAPDFLIPAAKLALETEAMKIKIRAGQAAGGAHAHNYGPGDPLGDFSVPCPPDPGLTERELLMLHAEVLALQQQLGISYKDAAHRLYLGEAKVAMAEANAASSTKNLRNDFMAGVQHYTRNSVEPSAEEDQDRIAVD</sequence>
<accession>A0A9P6BBV3</accession>
<dbReference type="OrthoDB" id="3044119at2759"/>
<feature type="region of interest" description="Disordered" evidence="1">
    <location>
        <begin position="1"/>
        <end position="25"/>
    </location>
</feature>